<proteinExistence type="predicted"/>
<dbReference type="AlphaFoldDB" id="A0A1I5E6T0"/>
<sequence length="123" mass="14854">MQPAVMFVKTKTLGFASLSFDKFAPLYSFYWYNIPFAKENQLFFDNNFFYSTHRKSESFDSIHKWDDIYKIIEKEKMFIIYESSNSVLILLERFFYSDKELAKVKELIKEKMDAGKYKMLKNK</sequence>
<reference evidence="2 3" key="1">
    <citation type="submission" date="2016-10" db="EMBL/GenBank/DDBJ databases">
        <authorList>
            <person name="de Groot N.N."/>
        </authorList>
    </citation>
    <scope>NUCLEOTIDE SEQUENCE [LARGE SCALE GENOMIC DNA]</scope>
    <source>
        <strain evidence="2 3">DSM 1283</strain>
    </source>
</reference>
<name>A0A1I5E6T0_9FIRM</name>
<dbReference type="EMBL" id="FOWD01000008">
    <property type="protein sequence ID" value="SFO07076.1"/>
    <property type="molecule type" value="Genomic_DNA"/>
</dbReference>
<gene>
    <name evidence="2" type="ORF">SAMN04489757_10848</name>
</gene>
<keyword evidence="3" id="KW-1185">Reference proteome</keyword>
<evidence type="ECO:0000313" key="3">
    <source>
        <dbReference type="Proteomes" id="UP000198806"/>
    </source>
</evidence>
<accession>A0A1I5E6T0</accession>
<dbReference type="Proteomes" id="UP000198806">
    <property type="component" value="Unassembled WGS sequence"/>
</dbReference>
<protein>
    <submittedName>
        <fullName evidence="2">YcxB-like protein</fullName>
    </submittedName>
</protein>
<organism evidence="2 3">
    <name type="scientific">Anaerocolumna aminovalerica</name>
    <dbReference type="NCBI Taxonomy" id="1527"/>
    <lineage>
        <taxon>Bacteria</taxon>
        <taxon>Bacillati</taxon>
        <taxon>Bacillota</taxon>
        <taxon>Clostridia</taxon>
        <taxon>Lachnospirales</taxon>
        <taxon>Lachnospiraceae</taxon>
        <taxon>Anaerocolumna</taxon>
    </lineage>
</organism>
<dbReference type="InterPro" id="IPR025588">
    <property type="entry name" value="YcxB-like_C"/>
</dbReference>
<evidence type="ECO:0000259" key="1">
    <source>
        <dbReference type="Pfam" id="PF14317"/>
    </source>
</evidence>
<feature type="domain" description="YcxB-like C-terminal" evidence="1">
    <location>
        <begin position="54"/>
        <end position="108"/>
    </location>
</feature>
<evidence type="ECO:0000313" key="2">
    <source>
        <dbReference type="EMBL" id="SFO07076.1"/>
    </source>
</evidence>
<dbReference type="Pfam" id="PF14317">
    <property type="entry name" value="YcxB"/>
    <property type="match status" value="1"/>
</dbReference>